<keyword evidence="2" id="KW-1185">Reference proteome</keyword>
<dbReference type="RefSeq" id="WP_248956616.1">
    <property type="nucleotide sequence ID" value="NZ_JAKIKU010000011.1"/>
</dbReference>
<gene>
    <name evidence="1" type="ORF">L2737_17625</name>
</gene>
<evidence type="ECO:0000313" key="2">
    <source>
        <dbReference type="Proteomes" id="UP001202134"/>
    </source>
</evidence>
<evidence type="ECO:0000313" key="1">
    <source>
        <dbReference type="EMBL" id="MCL1047122.1"/>
    </source>
</evidence>
<protein>
    <submittedName>
        <fullName evidence="1">Uncharacterized protein</fullName>
    </submittedName>
</protein>
<name>A0ABT0KTG1_9GAMM</name>
<accession>A0ABT0KTG1</accession>
<sequence>MSVKLSHHIIIFFALFALLGQGLVTNGYAMVAMPMTHIVDKEPTSDAATEDVESATMDCHQQVSTNIPSMIDSNKQSKHCCDSITDIAQTEPSSCCDSVAGCSLDCSHCMKISMTGHMQNVDIIIAKSLNIKAEATKLPHFFYHQTLPAFKPPIA</sequence>
<organism evidence="1 2">
    <name type="scientific">Shewanella electrodiphila</name>
    <dbReference type="NCBI Taxonomy" id="934143"/>
    <lineage>
        <taxon>Bacteria</taxon>
        <taxon>Pseudomonadati</taxon>
        <taxon>Pseudomonadota</taxon>
        <taxon>Gammaproteobacteria</taxon>
        <taxon>Alteromonadales</taxon>
        <taxon>Shewanellaceae</taxon>
        <taxon>Shewanella</taxon>
    </lineage>
</organism>
<proteinExistence type="predicted"/>
<comment type="caution">
    <text evidence="1">The sequence shown here is derived from an EMBL/GenBank/DDBJ whole genome shotgun (WGS) entry which is preliminary data.</text>
</comment>
<dbReference type="Proteomes" id="UP001202134">
    <property type="component" value="Unassembled WGS sequence"/>
</dbReference>
<reference evidence="1 2" key="1">
    <citation type="submission" date="2022-01" db="EMBL/GenBank/DDBJ databases">
        <title>Whole genome-based taxonomy of the Shewanellaceae.</title>
        <authorList>
            <person name="Martin-Rodriguez A.J."/>
        </authorList>
    </citation>
    <scope>NUCLEOTIDE SEQUENCE [LARGE SCALE GENOMIC DNA]</scope>
    <source>
        <strain evidence="1 2">DSM 24955</strain>
    </source>
</reference>
<dbReference type="EMBL" id="JAKIKU010000011">
    <property type="protein sequence ID" value="MCL1047122.1"/>
    <property type="molecule type" value="Genomic_DNA"/>
</dbReference>